<accession>A9WPX2</accession>
<keyword evidence="1" id="KW-0472">Membrane</keyword>
<keyword evidence="1" id="KW-0812">Transmembrane</keyword>
<evidence type="ECO:0008006" key="4">
    <source>
        <dbReference type="Google" id="ProtNLM"/>
    </source>
</evidence>
<dbReference type="Pfam" id="PF09900">
    <property type="entry name" value="DUF2127"/>
    <property type="match status" value="1"/>
</dbReference>
<dbReference type="HOGENOM" id="CLU_2737210_0_0_11"/>
<evidence type="ECO:0000313" key="2">
    <source>
        <dbReference type="EMBL" id="ABY22417.1"/>
    </source>
</evidence>
<reference evidence="3" key="1">
    <citation type="journal article" date="2008" name="J. Bacteriol.">
        <title>Genome sequence of the fish pathogen Renibacterium salmoninarum suggests reductive evolution away from an environmental Arthrobacter ancestor.</title>
        <authorList>
            <person name="Wiens G.D."/>
            <person name="Rockey D.D."/>
            <person name="Wu Z."/>
            <person name="Chang J."/>
            <person name="Levy R."/>
            <person name="Crane S."/>
            <person name="Chen D.S."/>
            <person name="Capri G.R."/>
            <person name="Burnett J.R."/>
            <person name="Sudheesh P.S."/>
            <person name="Schipma M.J."/>
            <person name="Burd H."/>
            <person name="Bhattacharyya A."/>
            <person name="Rhodes L.D."/>
            <person name="Kaul R."/>
            <person name="Strom M.S."/>
        </authorList>
    </citation>
    <scope>NUCLEOTIDE SEQUENCE [LARGE SCALE GENOMIC DNA]</scope>
    <source>
        <strain evidence="3">ATCC 33209 / DSM 20767 / JCM 11484 / NBRC 15589 / NCIMB 2235</strain>
    </source>
</reference>
<dbReference type="Proteomes" id="UP000002007">
    <property type="component" value="Chromosome"/>
</dbReference>
<dbReference type="InterPro" id="IPR021125">
    <property type="entry name" value="DUF2127"/>
</dbReference>
<dbReference type="STRING" id="288705.RSal33209_0670"/>
<evidence type="ECO:0000313" key="3">
    <source>
        <dbReference type="Proteomes" id="UP000002007"/>
    </source>
</evidence>
<keyword evidence="1" id="KW-1133">Transmembrane helix</keyword>
<sequence length="71" mass="8481">MVKLVLVYCLFKEYHWVYPYPLTVLALFTVYQVYVLIKQPTIGMGFLTVLDVAIIWLVWREWRDLKKKASA</sequence>
<organism evidence="2 3">
    <name type="scientific">Renibacterium salmoninarum (strain ATCC 33209 / DSM 20767 / JCM 11484 / NBRC 15589 / NCIMB 2235)</name>
    <dbReference type="NCBI Taxonomy" id="288705"/>
    <lineage>
        <taxon>Bacteria</taxon>
        <taxon>Bacillati</taxon>
        <taxon>Actinomycetota</taxon>
        <taxon>Actinomycetes</taxon>
        <taxon>Micrococcales</taxon>
        <taxon>Micrococcaceae</taxon>
        <taxon>Renibacterium</taxon>
    </lineage>
</organism>
<proteinExistence type="predicted"/>
<dbReference type="eggNOG" id="COG4331">
    <property type="taxonomic scope" value="Bacteria"/>
</dbReference>
<keyword evidence="3" id="KW-1185">Reference proteome</keyword>
<evidence type="ECO:0000256" key="1">
    <source>
        <dbReference type="SAM" id="Phobius"/>
    </source>
</evidence>
<feature type="transmembrane region" description="Helical" evidence="1">
    <location>
        <begin position="16"/>
        <end position="35"/>
    </location>
</feature>
<dbReference type="KEGG" id="rsa:RSal33209_0670"/>
<dbReference type="AlphaFoldDB" id="A9WPX2"/>
<name>A9WPX2_RENSM</name>
<feature type="transmembrane region" description="Helical" evidence="1">
    <location>
        <begin position="41"/>
        <end position="59"/>
    </location>
</feature>
<protein>
    <recommendedName>
        <fullName evidence="4">DUF2127 domain-containing protein</fullName>
    </recommendedName>
</protein>
<dbReference type="EMBL" id="CP000910">
    <property type="protein sequence ID" value="ABY22417.1"/>
    <property type="molecule type" value="Genomic_DNA"/>
</dbReference>
<gene>
    <name evidence="2" type="ordered locus">RSal33209_0670</name>
</gene>